<dbReference type="GO" id="GO:0003676">
    <property type="term" value="F:nucleic acid binding"/>
    <property type="evidence" value="ECO:0007669"/>
    <property type="project" value="InterPro"/>
</dbReference>
<dbReference type="GO" id="GO:0015074">
    <property type="term" value="P:DNA integration"/>
    <property type="evidence" value="ECO:0007669"/>
    <property type="project" value="InterPro"/>
</dbReference>
<reference evidence="2 3" key="1">
    <citation type="submission" date="2020-10" db="EMBL/GenBank/DDBJ databases">
        <title>Connecting structure to function with the recovery of over 1000 high-quality activated sludge metagenome-assembled genomes encoding full-length rRNA genes using long-read sequencing.</title>
        <authorList>
            <person name="Singleton C.M."/>
            <person name="Petriglieri F."/>
            <person name="Kristensen J.M."/>
            <person name="Kirkegaard R.H."/>
            <person name="Michaelsen T.Y."/>
            <person name="Andersen M.H."/>
            <person name="Karst S.M."/>
            <person name="Dueholm M.S."/>
            <person name="Nielsen P.H."/>
            <person name="Albertsen M."/>
        </authorList>
    </citation>
    <scope>NUCLEOTIDE SEQUENCE [LARGE SCALE GENOMIC DNA]</scope>
    <source>
        <strain evidence="2">EsbW_18-Q3-R4-48_BATAC.285</strain>
    </source>
</reference>
<accession>A0A935Q2I5</accession>
<evidence type="ECO:0000313" key="3">
    <source>
        <dbReference type="Proteomes" id="UP000697998"/>
    </source>
</evidence>
<dbReference type="SUPFAM" id="SSF53098">
    <property type="entry name" value="Ribonuclease H-like"/>
    <property type="match status" value="1"/>
</dbReference>
<comment type="caution">
    <text evidence="2">The sequence shown here is derived from an EMBL/GenBank/DDBJ whole genome shotgun (WGS) entry which is preliminary data.</text>
</comment>
<dbReference type="InterPro" id="IPR001584">
    <property type="entry name" value="Integrase_cat-core"/>
</dbReference>
<dbReference type="AlphaFoldDB" id="A0A935Q2I5"/>
<dbReference type="EMBL" id="JADJMH010000040">
    <property type="protein sequence ID" value="MBK7677759.1"/>
    <property type="molecule type" value="Genomic_DNA"/>
</dbReference>
<dbReference type="Proteomes" id="UP000697998">
    <property type="component" value="Unassembled WGS sequence"/>
</dbReference>
<sequence>MRCGLIIARMVIDMNEARLMTIEQIEQFLSASTLIEFSAAGDNGERYGHISRVLTRFDYPGRNKRERGILLRYLQHTSGYSRAQVTRLVTRWQRNRLAAVPLVKRYRAPAAPFVRKYTALDVELLVEMDQAHEDVCGPAIAHLLQRAYRDYDDPRYERLATLSVSHLYNLRKSAGYQAQRRSFTKTRPVCHAIGVRKAPGPEGRAGFVRIDTVHQGDQDGVKGVYHITCVDAVSQWQVEACVQGLSEAFLLPVLTLIMDQFPFVIAGFHSDNGSEYINHKVAKLLEKLRIEQTKSRSRHSNDNALAESKNASVVRKHMGYDHIPQAYAKPINAFYQQTFNPWLNLHRPCLFPTLIRNAKGKLVKRYKHEDVKTPLERLLLLDAEGLVTFKPGITRDTLKIQAKSQTDLAAAQAMQRAKRELFASFVKPKRRA</sequence>
<dbReference type="Gene3D" id="3.30.420.10">
    <property type="entry name" value="Ribonuclease H-like superfamily/Ribonuclease H"/>
    <property type="match status" value="1"/>
</dbReference>
<evidence type="ECO:0000259" key="1">
    <source>
        <dbReference type="PROSITE" id="PS50994"/>
    </source>
</evidence>
<feature type="domain" description="Integrase catalytic" evidence="1">
    <location>
        <begin position="197"/>
        <end position="313"/>
    </location>
</feature>
<name>A0A935Q2I5_9PROT</name>
<dbReference type="InterPro" id="IPR036397">
    <property type="entry name" value="RNaseH_sf"/>
</dbReference>
<evidence type="ECO:0000313" key="2">
    <source>
        <dbReference type="EMBL" id="MBK7677759.1"/>
    </source>
</evidence>
<dbReference type="InterPro" id="IPR012337">
    <property type="entry name" value="RNaseH-like_sf"/>
</dbReference>
<protein>
    <submittedName>
        <fullName evidence="2">Transposase family protein</fullName>
    </submittedName>
</protein>
<gene>
    <name evidence="2" type="ORF">IPJ27_25140</name>
</gene>
<proteinExistence type="predicted"/>
<organism evidence="2 3">
    <name type="scientific">Candidatus Accumulibacter proximus</name>
    <dbReference type="NCBI Taxonomy" id="2954385"/>
    <lineage>
        <taxon>Bacteria</taxon>
        <taxon>Pseudomonadati</taxon>
        <taxon>Pseudomonadota</taxon>
        <taxon>Betaproteobacteria</taxon>
        <taxon>Candidatus Accumulibacter</taxon>
    </lineage>
</organism>
<dbReference type="PROSITE" id="PS50994">
    <property type="entry name" value="INTEGRASE"/>
    <property type="match status" value="1"/>
</dbReference>